<dbReference type="InterPro" id="IPR050204">
    <property type="entry name" value="AraC_XylS_family_regulators"/>
</dbReference>
<dbReference type="EMBL" id="CP009285">
    <property type="protein sequence ID" value="AIQ59462.1"/>
    <property type="molecule type" value="Genomic_DNA"/>
</dbReference>
<feature type="domain" description="HTH araC/xylS-type" evidence="4">
    <location>
        <begin position="189"/>
        <end position="292"/>
    </location>
</feature>
<organism evidence="5 6">
    <name type="scientific">Paenibacillus borealis</name>
    <dbReference type="NCBI Taxonomy" id="160799"/>
    <lineage>
        <taxon>Bacteria</taxon>
        <taxon>Bacillati</taxon>
        <taxon>Bacillota</taxon>
        <taxon>Bacilli</taxon>
        <taxon>Bacillales</taxon>
        <taxon>Paenibacillaceae</taxon>
        <taxon>Paenibacillus</taxon>
    </lineage>
</organism>
<sequence length="295" mass="33481">MFNLSELYYPITANPAGGGEYRPGRLLEPYIRCFWGSVSPTVEPLEAQSAEITEGDNGADISVNIFLNRTETIIPDSCMDIIWEWDEHTGESGGIFCGINDAPFEVGQARQPAGKQRFAIRFHFWAVHLFADEQLQDVLNVHAPVEQYFRSFRMELGDKLRGTRTMSERIALAELFLLRRLEIAGRSSDGMMNAVHRMLKSRGVVSAGELELSSGLSSRQLERLFRRHIGLPPKKVADLVRFQNVWLELYRTPLHRGGLQDIVFAYGYSHQSHFINNFRKFAGRTPLDALGYARS</sequence>
<evidence type="ECO:0000313" key="5">
    <source>
        <dbReference type="EMBL" id="AIQ59462.1"/>
    </source>
</evidence>
<dbReference type="Pfam" id="PF20240">
    <property type="entry name" value="DUF6597"/>
    <property type="match status" value="1"/>
</dbReference>
<dbReference type="RefSeq" id="WP_042215370.1">
    <property type="nucleotide sequence ID" value="NZ_CP009285.1"/>
</dbReference>
<evidence type="ECO:0000256" key="3">
    <source>
        <dbReference type="ARBA" id="ARBA00023163"/>
    </source>
</evidence>
<evidence type="ECO:0000256" key="2">
    <source>
        <dbReference type="ARBA" id="ARBA00023125"/>
    </source>
</evidence>
<dbReference type="InterPro" id="IPR018060">
    <property type="entry name" value="HTH_AraC"/>
</dbReference>
<proteinExistence type="predicted"/>
<dbReference type="PANTHER" id="PTHR46796:SF13">
    <property type="entry name" value="HTH-TYPE TRANSCRIPTIONAL ACTIVATOR RHAS"/>
    <property type="match status" value="1"/>
</dbReference>
<dbReference type="GO" id="GO:0003700">
    <property type="term" value="F:DNA-binding transcription factor activity"/>
    <property type="evidence" value="ECO:0007669"/>
    <property type="project" value="InterPro"/>
</dbReference>
<gene>
    <name evidence="5" type="ORF">PBOR_22845</name>
</gene>
<dbReference type="Proteomes" id="UP000029518">
    <property type="component" value="Chromosome"/>
</dbReference>
<accession>A0A089LF47</accession>
<reference evidence="5" key="1">
    <citation type="submission" date="2014-08" db="EMBL/GenBank/DDBJ databases">
        <title>Comparative genomics of the Paenibacillus odorifer group.</title>
        <authorList>
            <person name="den Bakker H.C."/>
            <person name="Tsai Y.-C.Y.-C."/>
            <person name="Martin N."/>
            <person name="Korlach J."/>
            <person name="Wiedmann M."/>
        </authorList>
    </citation>
    <scope>NUCLEOTIDE SEQUENCE [LARGE SCALE GENOMIC DNA]</scope>
    <source>
        <strain evidence="5">DSM 13188</strain>
    </source>
</reference>
<dbReference type="SMART" id="SM00342">
    <property type="entry name" value="HTH_ARAC"/>
    <property type="match status" value="1"/>
</dbReference>
<dbReference type="Gene3D" id="1.10.10.60">
    <property type="entry name" value="Homeodomain-like"/>
    <property type="match status" value="1"/>
</dbReference>
<keyword evidence="1" id="KW-0805">Transcription regulation</keyword>
<keyword evidence="2" id="KW-0238">DNA-binding</keyword>
<name>A0A089LF47_PAEBO</name>
<dbReference type="PROSITE" id="PS01124">
    <property type="entry name" value="HTH_ARAC_FAMILY_2"/>
    <property type="match status" value="1"/>
</dbReference>
<dbReference type="InterPro" id="IPR046532">
    <property type="entry name" value="DUF6597"/>
</dbReference>
<dbReference type="PANTHER" id="PTHR46796">
    <property type="entry name" value="HTH-TYPE TRANSCRIPTIONAL ACTIVATOR RHAS-RELATED"/>
    <property type="match status" value="1"/>
</dbReference>
<keyword evidence="6" id="KW-1185">Reference proteome</keyword>
<dbReference type="KEGG" id="pbd:PBOR_22845"/>
<protein>
    <recommendedName>
        <fullName evidence="4">HTH araC/xylS-type domain-containing protein</fullName>
    </recommendedName>
</protein>
<dbReference type="OrthoDB" id="323290at2"/>
<keyword evidence="3" id="KW-0804">Transcription</keyword>
<dbReference type="AlphaFoldDB" id="A0A089LF47"/>
<evidence type="ECO:0000259" key="4">
    <source>
        <dbReference type="PROSITE" id="PS01124"/>
    </source>
</evidence>
<dbReference type="HOGENOM" id="CLU_066193_4_1_9"/>
<evidence type="ECO:0000313" key="6">
    <source>
        <dbReference type="Proteomes" id="UP000029518"/>
    </source>
</evidence>
<dbReference type="GO" id="GO:0043565">
    <property type="term" value="F:sequence-specific DNA binding"/>
    <property type="evidence" value="ECO:0007669"/>
    <property type="project" value="InterPro"/>
</dbReference>
<evidence type="ECO:0000256" key="1">
    <source>
        <dbReference type="ARBA" id="ARBA00023015"/>
    </source>
</evidence>
<dbReference type="Pfam" id="PF12833">
    <property type="entry name" value="HTH_18"/>
    <property type="match status" value="1"/>
</dbReference>